<evidence type="ECO:0000313" key="2">
    <source>
        <dbReference type="Proteomes" id="UP000280307"/>
    </source>
</evidence>
<evidence type="ECO:0000313" key="1">
    <source>
        <dbReference type="EMBL" id="RRR65741.1"/>
    </source>
</evidence>
<accession>A0A426TQX3</accession>
<reference evidence="1 2" key="1">
    <citation type="submission" date="2018-12" db="EMBL/GenBank/DDBJ databases">
        <title>Genome Sequence of Candidatus Viridilinea halotolerans isolated from saline sulfide-rich spring.</title>
        <authorList>
            <person name="Grouzdev D.S."/>
            <person name="Burganskaya E.I."/>
            <person name="Krutkina M.S."/>
            <person name="Sukhacheva M.V."/>
            <person name="Gorlenko V.M."/>
        </authorList>
    </citation>
    <scope>NUCLEOTIDE SEQUENCE [LARGE SCALE GENOMIC DNA]</scope>
    <source>
        <strain evidence="1">Chok-6</strain>
    </source>
</reference>
<gene>
    <name evidence="1" type="ORF">EI684_22230</name>
</gene>
<sequence length="215" mass="23046">MMTIWKLAPDARLTNADAVAEGMRYHLTDAPLWTILAQAGPQQQQRAYVALHGCAGCALGHCELGCRAGLIRRTLRAGLSDPDGGTLLHHGLVTTGFQHFLWLWPARADAPLLDGALLHGWPRTLLTLRWAPGIPRPTVGGIVAFGGNAGPDIRPRLHALDWDSREVPTILHRWVSNPLATMVATLRTGRHAAAPTILLPLVETGASGVEGRSAA</sequence>
<proteinExistence type="predicted"/>
<dbReference type="Proteomes" id="UP000280307">
    <property type="component" value="Unassembled WGS sequence"/>
</dbReference>
<comment type="caution">
    <text evidence="1">The sequence shown here is derived from an EMBL/GenBank/DDBJ whole genome shotgun (WGS) entry which is preliminary data.</text>
</comment>
<dbReference type="EMBL" id="RSAS01000918">
    <property type="protein sequence ID" value="RRR65741.1"/>
    <property type="molecule type" value="Genomic_DNA"/>
</dbReference>
<organism evidence="1 2">
    <name type="scientific">Candidatus Viridilinea halotolerans</name>
    <dbReference type="NCBI Taxonomy" id="2491704"/>
    <lineage>
        <taxon>Bacteria</taxon>
        <taxon>Bacillati</taxon>
        <taxon>Chloroflexota</taxon>
        <taxon>Chloroflexia</taxon>
        <taxon>Chloroflexales</taxon>
        <taxon>Chloroflexineae</taxon>
        <taxon>Oscillochloridaceae</taxon>
        <taxon>Candidatus Viridilinea</taxon>
    </lineage>
</organism>
<protein>
    <submittedName>
        <fullName evidence="1">Uncharacterized protein</fullName>
    </submittedName>
</protein>
<name>A0A426TQX3_9CHLR</name>
<dbReference type="AlphaFoldDB" id="A0A426TQX3"/>